<sequence>MNKFIAKNKRELVVALATLAMAAIFTIMNPAFVTWNNILTVLQQMVLNGILAVGIMFTIITGGIDLSIGCTYAITGICVAWCTVHGVNPFLAILIGIIIGLILGAFNGFLVTGMKLQPFIATLGTMSLYRGIAYVVTGGIPVTNVPDSYRNIFNGKMVFGLRYYILVMVIVFVIGYIILAKTRTGAYLYAVGGNEEAAKLSGVNVVKTKYIAYIVCGICAAVAGMVMLASLGSAEATAGNGYETNAIAAAAIGGTRMAGGRGTAFGTFIGALMLAVLKVGMVVINVDSFWQYVVTGLIIIIASYFEFMQADIAAFMARKSNK</sequence>
<evidence type="ECO:0000256" key="6">
    <source>
        <dbReference type="SAM" id="Phobius"/>
    </source>
</evidence>
<evidence type="ECO:0000313" key="8">
    <source>
        <dbReference type="Proteomes" id="UP000657421"/>
    </source>
</evidence>
<keyword evidence="4 6" id="KW-1133">Transmembrane helix</keyword>
<dbReference type="RefSeq" id="WP_249309031.1">
    <property type="nucleotide sequence ID" value="NZ_JACRSZ010000012.1"/>
</dbReference>
<evidence type="ECO:0000256" key="2">
    <source>
        <dbReference type="ARBA" id="ARBA00022475"/>
    </source>
</evidence>
<dbReference type="EMBL" id="JACRSZ010000012">
    <property type="protein sequence ID" value="MBC8573735.1"/>
    <property type="molecule type" value="Genomic_DNA"/>
</dbReference>
<dbReference type="InterPro" id="IPR001851">
    <property type="entry name" value="ABC_transp_permease"/>
</dbReference>
<name>A0ABR7NBF9_9FIRM</name>
<organism evidence="7 8">
    <name type="scientific">Jingyaoa shaoxingensis</name>
    <dbReference type="NCBI Taxonomy" id="2763671"/>
    <lineage>
        <taxon>Bacteria</taxon>
        <taxon>Bacillati</taxon>
        <taxon>Bacillota</taxon>
        <taxon>Clostridia</taxon>
        <taxon>Lachnospirales</taxon>
        <taxon>Lachnospiraceae</taxon>
        <taxon>Jingyaoa</taxon>
    </lineage>
</organism>
<feature type="transmembrane region" description="Helical" evidence="6">
    <location>
        <begin position="264"/>
        <end position="284"/>
    </location>
</feature>
<evidence type="ECO:0000313" key="7">
    <source>
        <dbReference type="EMBL" id="MBC8573735.1"/>
    </source>
</evidence>
<keyword evidence="5 6" id="KW-0472">Membrane</keyword>
<reference evidence="7 8" key="1">
    <citation type="submission" date="2020-08" db="EMBL/GenBank/DDBJ databases">
        <title>Genome public.</title>
        <authorList>
            <person name="Liu C."/>
            <person name="Sun Q."/>
        </authorList>
    </citation>
    <scope>NUCLEOTIDE SEQUENCE [LARGE SCALE GENOMIC DNA]</scope>
    <source>
        <strain evidence="7 8">NSJ-46</strain>
    </source>
</reference>
<evidence type="ECO:0000256" key="1">
    <source>
        <dbReference type="ARBA" id="ARBA00004651"/>
    </source>
</evidence>
<comment type="subcellular location">
    <subcellularLocation>
        <location evidence="1">Cell membrane</location>
        <topology evidence="1">Multi-pass membrane protein</topology>
    </subcellularLocation>
</comment>
<keyword evidence="8" id="KW-1185">Reference proteome</keyword>
<proteinExistence type="predicted"/>
<feature type="transmembrane region" description="Helical" evidence="6">
    <location>
        <begin position="12"/>
        <end position="32"/>
    </location>
</feature>
<dbReference type="PANTHER" id="PTHR32196">
    <property type="entry name" value="ABC TRANSPORTER PERMEASE PROTEIN YPHD-RELATED-RELATED"/>
    <property type="match status" value="1"/>
</dbReference>
<evidence type="ECO:0000256" key="5">
    <source>
        <dbReference type="ARBA" id="ARBA00023136"/>
    </source>
</evidence>
<dbReference type="CDD" id="cd06579">
    <property type="entry name" value="TM_PBP1_transp_AraH_like"/>
    <property type="match status" value="1"/>
</dbReference>
<comment type="caution">
    <text evidence="7">The sequence shown here is derived from an EMBL/GenBank/DDBJ whole genome shotgun (WGS) entry which is preliminary data.</text>
</comment>
<feature type="transmembrane region" description="Helical" evidence="6">
    <location>
        <begin position="90"/>
        <end position="110"/>
    </location>
</feature>
<feature type="transmembrane region" description="Helical" evidence="6">
    <location>
        <begin position="290"/>
        <end position="317"/>
    </location>
</feature>
<dbReference type="PANTHER" id="PTHR32196:SF72">
    <property type="entry name" value="RIBOSE IMPORT PERMEASE PROTEIN RBSC"/>
    <property type="match status" value="1"/>
</dbReference>
<keyword evidence="2" id="KW-1003">Cell membrane</keyword>
<dbReference type="Pfam" id="PF02653">
    <property type="entry name" value="BPD_transp_2"/>
    <property type="match status" value="1"/>
</dbReference>
<evidence type="ECO:0000256" key="3">
    <source>
        <dbReference type="ARBA" id="ARBA00022692"/>
    </source>
</evidence>
<keyword evidence="3 6" id="KW-0812">Transmembrane</keyword>
<feature type="transmembrane region" description="Helical" evidence="6">
    <location>
        <begin position="161"/>
        <end position="179"/>
    </location>
</feature>
<accession>A0ABR7NBF9</accession>
<gene>
    <name evidence="7" type="ORF">H8716_11675</name>
</gene>
<feature type="transmembrane region" description="Helical" evidence="6">
    <location>
        <begin position="210"/>
        <end position="231"/>
    </location>
</feature>
<protein>
    <submittedName>
        <fullName evidence="7">ABC transporter permease</fullName>
    </submittedName>
</protein>
<dbReference type="Proteomes" id="UP000657421">
    <property type="component" value="Unassembled WGS sequence"/>
</dbReference>
<evidence type="ECO:0000256" key="4">
    <source>
        <dbReference type="ARBA" id="ARBA00022989"/>
    </source>
</evidence>